<evidence type="ECO:0000256" key="7">
    <source>
        <dbReference type="ARBA" id="ARBA00048743"/>
    </source>
</evidence>
<protein>
    <recommendedName>
        <fullName evidence="8">Thymidylate kinase</fullName>
        <ecNumber evidence="8">2.7.4.9</ecNumber>
    </recommendedName>
    <alternativeName>
        <fullName evidence="8">dTMP kinase</fullName>
    </alternativeName>
</protein>
<dbReference type="PANTHER" id="PTHR10344:SF4">
    <property type="entry name" value="UMP-CMP KINASE 2, MITOCHONDRIAL"/>
    <property type="match status" value="1"/>
</dbReference>
<dbReference type="RefSeq" id="WP_034967142.1">
    <property type="nucleotide sequence ID" value="NZ_CP012542.1"/>
</dbReference>
<dbReference type="Gene3D" id="3.40.50.300">
    <property type="entry name" value="P-loop containing nucleotide triphosphate hydrolases"/>
    <property type="match status" value="1"/>
</dbReference>
<dbReference type="GO" id="GO:0005524">
    <property type="term" value="F:ATP binding"/>
    <property type="evidence" value="ECO:0007669"/>
    <property type="project" value="UniProtKB-UniRule"/>
</dbReference>
<comment type="catalytic activity">
    <reaction evidence="7 8">
        <text>dTMP + ATP = dTDP + ADP</text>
        <dbReference type="Rhea" id="RHEA:13517"/>
        <dbReference type="ChEBI" id="CHEBI:30616"/>
        <dbReference type="ChEBI" id="CHEBI:58369"/>
        <dbReference type="ChEBI" id="CHEBI:63528"/>
        <dbReference type="ChEBI" id="CHEBI:456216"/>
        <dbReference type="EC" id="2.7.4.9"/>
    </reaction>
</comment>
<keyword evidence="4 8" id="KW-0547">Nucleotide-binding</keyword>
<dbReference type="AlphaFoldDB" id="A0A6G5QHC8"/>
<dbReference type="GO" id="GO:0006233">
    <property type="term" value="P:dTDP biosynthetic process"/>
    <property type="evidence" value="ECO:0007669"/>
    <property type="project" value="InterPro"/>
</dbReference>
<keyword evidence="2 8" id="KW-0808">Transferase</keyword>
<dbReference type="CDD" id="cd01672">
    <property type="entry name" value="TMPK"/>
    <property type="match status" value="1"/>
</dbReference>
<evidence type="ECO:0000259" key="9">
    <source>
        <dbReference type="Pfam" id="PF02223"/>
    </source>
</evidence>
<dbReference type="EMBL" id="CP012542">
    <property type="protein sequence ID" value="QCD45088.1"/>
    <property type="molecule type" value="Genomic_DNA"/>
</dbReference>
<evidence type="ECO:0000256" key="2">
    <source>
        <dbReference type="ARBA" id="ARBA00022679"/>
    </source>
</evidence>
<comment type="function">
    <text evidence="8">Phosphorylation of dTMP to form dTDP in both de novo and salvage pathways of dTTP synthesis.</text>
</comment>
<evidence type="ECO:0000256" key="5">
    <source>
        <dbReference type="ARBA" id="ARBA00022777"/>
    </source>
</evidence>
<evidence type="ECO:0000256" key="4">
    <source>
        <dbReference type="ARBA" id="ARBA00022741"/>
    </source>
</evidence>
<dbReference type="HAMAP" id="MF_00165">
    <property type="entry name" value="Thymidylate_kinase"/>
    <property type="match status" value="1"/>
</dbReference>
<keyword evidence="11" id="KW-1185">Reference proteome</keyword>
<feature type="domain" description="Thymidylate kinase-like" evidence="9">
    <location>
        <begin position="5"/>
        <end position="188"/>
    </location>
</feature>
<dbReference type="Proteomes" id="UP000503264">
    <property type="component" value="Chromosome"/>
</dbReference>
<comment type="similarity">
    <text evidence="1 8">Belongs to the thymidylate kinase family.</text>
</comment>
<dbReference type="Pfam" id="PF02223">
    <property type="entry name" value="Thymidylate_kin"/>
    <property type="match status" value="1"/>
</dbReference>
<dbReference type="GO" id="GO:0004798">
    <property type="term" value="F:dTMP kinase activity"/>
    <property type="evidence" value="ECO:0007669"/>
    <property type="project" value="UniProtKB-UniRule"/>
</dbReference>
<keyword evidence="5 8" id="KW-0418">Kinase</keyword>
<reference evidence="10 11" key="1">
    <citation type="submission" date="2016-07" db="EMBL/GenBank/DDBJ databases">
        <title>Comparative genomics of the Campylobacter concisus group.</title>
        <authorList>
            <person name="Miller W.G."/>
            <person name="Yee E."/>
            <person name="Chapman M.H."/>
            <person name="Huynh S."/>
            <person name="Bono J.L."/>
            <person name="On S.L.W."/>
            <person name="StLeger J."/>
            <person name="Foster G."/>
            <person name="Parker C.T."/>
        </authorList>
    </citation>
    <scope>NUCLEOTIDE SEQUENCE [LARGE SCALE GENOMIC DNA]</scope>
    <source>
        <strain evidence="10 11">CCUG 21559</strain>
    </source>
</reference>
<dbReference type="InterPro" id="IPR039430">
    <property type="entry name" value="Thymidylate_kin-like_dom"/>
</dbReference>
<evidence type="ECO:0000313" key="10">
    <source>
        <dbReference type="EMBL" id="QCD45088.1"/>
    </source>
</evidence>
<dbReference type="GO" id="GO:0006235">
    <property type="term" value="P:dTTP biosynthetic process"/>
    <property type="evidence" value="ECO:0007669"/>
    <property type="project" value="UniProtKB-UniRule"/>
</dbReference>
<dbReference type="GO" id="GO:0005829">
    <property type="term" value="C:cytosol"/>
    <property type="evidence" value="ECO:0007669"/>
    <property type="project" value="TreeGrafter"/>
</dbReference>
<proteinExistence type="inferred from homology"/>
<dbReference type="SUPFAM" id="SSF52540">
    <property type="entry name" value="P-loop containing nucleoside triphosphate hydrolases"/>
    <property type="match status" value="1"/>
</dbReference>
<name>A0A6G5QHC8_9BACT</name>
<evidence type="ECO:0000313" key="11">
    <source>
        <dbReference type="Proteomes" id="UP000503264"/>
    </source>
</evidence>
<dbReference type="InterPro" id="IPR018094">
    <property type="entry name" value="Thymidylate_kinase"/>
</dbReference>
<evidence type="ECO:0000256" key="8">
    <source>
        <dbReference type="HAMAP-Rule" id="MF_00165"/>
    </source>
</evidence>
<dbReference type="InterPro" id="IPR027417">
    <property type="entry name" value="P-loop_NTPase"/>
</dbReference>
<dbReference type="PANTHER" id="PTHR10344">
    <property type="entry name" value="THYMIDYLATE KINASE"/>
    <property type="match status" value="1"/>
</dbReference>
<organism evidence="10 11">
    <name type="scientific">Campylobacter mucosalis CCUG 21559</name>
    <dbReference type="NCBI Taxonomy" id="1032067"/>
    <lineage>
        <taxon>Bacteria</taxon>
        <taxon>Pseudomonadati</taxon>
        <taxon>Campylobacterota</taxon>
        <taxon>Epsilonproteobacteria</taxon>
        <taxon>Campylobacterales</taxon>
        <taxon>Campylobacteraceae</taxon>
        <taxon>Campylobacter</taxon>
    </lineage>
</organism>
<evidence type="ECO:0000256" key="3">
    <source>
        <dbReference type="ARBA" id="ARBA00022727"/>
    </source>
</evidence>
<dbReference type="GO" id="GO:0006227">
    <property type="term" value="P:dUDP biosynthetic process"/>
    <property type="evidence" value="ECO:0007669"/>
    <property type="project" value="TreeGrafter"/>
</dbReference>
<sequence length="194" mass="22042">MYVVFEGIDGVGKSTQIKLVAKKNPNTIITKEPGGSEFGKFAREILLKNQLNLSTRAEMLLFLADRAEHAKKVILPNQDKLILSDRSFISGVAYAKANDENLNFDELLFLNKFALDNTLPDKIIFFKTNKNLLLKRLSNRGTSDNIEKRGAQYLLNVQEIMDEFLQSLNIDVLKINADEKIDEIHTKIVNFLNL</sequence>
<dbReference type="NCBIfam" id="TIGR00041">
    <property type="entry name" value="DTMP_kinase"/>
    <property type="match status" value="1"/>
</dbReference>
<evidence type="ECO:0000256" key="6">
    <source>
        <dbReference type="ARBA" id="ARBA00022840"/>
    </source>
</evidence>
<feature type="binding site" evidence="8">
    <location>
        <begin position="7"/>
        <end position="14"/>
    </location>
    <ligand>
        <name>ATP</name>
        <dbReference type="ChEBI" id="CHEBI:30616"/>
    </ligand>
</feature>
<keyword evidence="6 8" id="KW-0067">ATP-binding</keyword>
<gene>
    <name evidence="8 10" type="primary">tmk</name>
    <name evidence="10" type="ORF">CMUC_1323</name>
</gene>
<evidence type="ECO:0000256" key="1">
    <source>
        <dbReference type="ARBA" id="ARBA00009776"/>
    </source>
</evidence>
<dbReference type="EC" id="2.7.4.9" evidence="8"/>
<keyword evidence="3 8" id="KW-0545">Nucleotide biosynthesis</keyword>
<accession>A0A6G5QHC8</accession>